<dbReference type="EMBL" id="CP040940">
    <property type="protein sequence ID" value="QDD68226.1"/>
    <property type="molecule type" value="Genomic_DNA"/>
</dbReference>
<dbReference type="Pfam" id="PF12728">
    <property type="entry name" value="HTH_17"/>
    <property type="match status" value="1"/>
</dbReference>
<geneLocation type="plasmid" evidence="2 5">
    <name>unnamed1</name>
</geneLocation>
<organism evidence="3 4">
    <name type="scientific">Caminibacter pacificus</name>
    <dbReference type="NCBI Taxonomy" id="1424653"/>
    <lineage>
        <taxon>Bacteria</taxon>
        <taxon>Pseudomonadati</taxon>
        <taxon>Campylobacterota</taxon>
        <taxon>Epsilonproteobacteria</taxon>
        <taxon>Nautiliales</taxon>
        <taxon>Nautiliaceae</taxon>
        <taxon>Caminibacter</taxon>
    </lineage>
</organism>
<dbReference type="EMBL" id="RJVK01000006">
    <property type="protein sequence ID" value="ROR38740.1"/>
    <property type="molecule type" value="Genomic_DNA"/>
</dbReference>
<reference evidence="3 4" key="1">
    <citation type="submission" date="2018-11" db="EMBL/GenBank/DDBJ databases">
        <title>Genomic Encyclopedia of Type Strains, Phase IV (KMG-IV): sequencing the most valuable type-strain genomes for metagenomic binning, comparative biology and taxonomic classification.</title>
        <authorList>
            <person name="Goeker M."/>
        </authorList>
    </citation>
    <scope>NUCLEOTIDE SEQUENCE [LARGE SCALE GENOMIC DNA]</scope>
    <source>
        <strain evidence="3 4">DSM 27783</strain>
    </source>
</reference>
<dbReference type="InterPro" id="IPR041657">
    <property type="entry name" value="HTH_17"/>
</dbReference>
<dbReference type="RefSeq" id="WP_123353326.1">
    <property type="nucleotide sequence ID" value="NZ_CP040940.1"/>
</dbReference>
<keyword evidence="5" id="KW-1185">Reference proteome</keyword>
<dbReference type="AlphaFoldDB" id="A0AAJ4RB45"/>
<dbReference type="Proteomes" id="UP000298805">
    <property type="component" value="Plasmid unnamed1"/>
</dbReference>
<protein>
    <submittedName>
        <fullName evidence="3">Excisionase family DNA binding protein</fullName>
    </submittedName>
    <submittedName>
        <fullName evidence="2">Helix-turn-helix domain-containing protein</fullName>
    </submittedName>
</protein>
<evidence type="ECO:0000259" key="1">
    <source>
        <dbReference type="Pfam" id="PF12728"/>
    </source>
</evidence>
<dbReference type="SUPFAM" id="SSF46955">
    <property type="entry name" value="Putative DNA-binding domain"/>
    <property type="match status" value="1"/>
</dbReference>
<evidence type="ECO:0000313" key="4">
    <source>
        <dbReference type="Proteomes" id="UP000272781"/>
    </source>
</evidence>
<dbReference type="Proteomes" id="UP000272781">
    <property type="component" value="Unassembled WGS sequence"/>
</dbReference>
<feature type="domain" description="Helix-turn-helix" evidence="1">
    <location>
        <begin position="3"/>
        <end position="27"/>
    </location>
</feature>
<name>A0AAJ4RB45_9BACT</name>
<accession>A0AAJ4RB45</accession>
<gene>
    <name evidence="2" type="ORF">C6V80_10245</name>
    <name evidence="3" type="ORF">EDC58_1955</name>
</gene>
<reference evidence="2 5" key="2">
    <citation type="submission" date="2019-06" db="EMBL/GenBank/DDBJ databases">
        <title>A comparative analysis of the Nautiliaceae.</title>
        <authorList>
            <person name="Grosche A."/>
            <person name="Smedile F."/>
            <person name="Vetriani C."/>
        </authorList>
    </citation>
    <scope>NUCLEOTIDE SEQUENCE [LARGE SCALE GENOMIC DNA]</scope>
    <source>
        <strain evidence="2 5">TB6</strain>
        <plasmid evidence="2 5">unnamed1</plasmid>
    </source>
</reference>
<evidence type="ECO:0000313" key="5">
    <source>
        <dbReference type="Proteomes" id="UP000298805"/>
    </source>
</evidence>
<evidence type="ECO:0000313" key="3">
    <source>
        <dbReference type="EMBL" id="ROR38740.1"/>
    </source>
</evidence>
<proteinExistence type="predicted"/>
<dbReference type="InterPro" id="IPR009061">
    <property type="entry name" value="DNA-bd_dom_put_sf"/>
</dbReference>
<keyword evidence="2" id="KW-0614">Plasmid</keyword>
<sequence length="133" mass="16384">MNVYTIKQAADLLSISEKTIYKWIKKHPKWFVYSNKAIDYVHFFIKKEVVEELLRIRYQAIDIIYELYDSIKEKEKLSSYQEVDEVIKKEVKNYFGWSDSKKIYKFMKETFMSEEILRNYPDFINYLKQKYEI</sequence>
<evidence type="ECO:0000313" key="2">
    <source>
        <dbReference type="EMBL" id="QDD68226.1"/>
    </source>
</evidence>